<name>A0A543G7Z6_9FLAO</name>
<dbReference type="AlphaFoldDB" id="A0A543G7Z6"/>
<sequence length="35" mass="4316">MNKKSDKKWKSSYTWVLILNTLYIVIFYIIMQIYA</sequence>
<comment type="caution">
    <text evidence="2">The sequence shown here is derived from an EMBL/GenBank/DDBJ whole genome shotgun (WGS) entry which is preliminary data.</text>
</comment>
<evidence type="ECO:0000313" key="2">
    <source>
        <dbReference type="EMBL" id="TQM42201.1"/>
    </source>
</evidence>
<proteinExistence type="predicted"/>
<protein>
    <submittedName>
        <fullName evidence="2">Uncharacterized protein</fullName>
    </submittedName>
</protein>
<keyword evidence="1" id="KW-1133">Transmembrane helix</keyword>
<keyword evidence="1" id="KW-0472">Membrane</keyword>
<evidence type="ECO:0000256" key="1">
    <source>
        <dbReference type="SAM" id="Phobius"/>
    </source>
</evidence>
<organism evidence="2 3">
    <name type="scientific">Flavobacterium branchiophilum</name>
    <dbReference type="NCBI Taxonomy" id="55197"/>
    <lineage>
        <taxon>Bacteria</taxon>
        <taxon>Pseudomonadati</taxon>
        <taxon>Bacteroidota</taxon>
        <taxon>Flavobacteriia</taxon>
        <taxon>Flavobacteriales</taxon>
        <taxon>Flavobacteriaceae</taxon>
        <taxon>Flavobacterium</taxon>
    </lineage>
</organism>
<dbReference type="EMBL" id="VFPJ01000001">
    <property type="protein sequence ID" value="TQM42201.1"/>
    <property type="molecule type" value="Genomic_DNA"/>
</dbReference>
<gene>
    <name evidence="2" type="ORF">BC670_3237</name>
</gene>
<accession>A0A543G7Z6</accession>
<keyword evidence="1" id="KW-0812">Transmembrane</keyword>
<dbReference type="Proteomes" id="UP000320773">
    <property type="component" value="Unassembled WGS sequence"/>
</dbReference>
<feature type="transmembrane region" description="Helical" evidence="1">
    <location>
        <begin position="12"/>
        <end position="34"/>
    </location>
</feature>
<evidence type="ECO:0000313" key="3">
    <source>
        <dbReference type="Proteomes" id="UP000320773"/>
    </source>
</evidence>
<reference evidence="2 3" key="1">
    <citation type="submission" date="2019-06" db="EMBL/GenBank/DDBJ databases">
        <title>Genomic Encyclopedia of Archaeal and Bacterial Type Strains, Phase II (KMG-II): from individual species to whole genera.</title>
        <authorList>
            <person name="Goeker M."/>
        </authorList>
    </citation>
    <scope>NUCLEOTIDE SEQUENCE [LARGE SCALE GENOMIC DNA]</scope>
    <source>
        <strain evidence="2 3">DSM 24789</strain>
    </source>
</reference>